<reference evidence="1 2" key="1">
    <citation type="submission" date="2015-01" db="EMBL/GenBank/DDBJ databases">
        <title>Evolution of Trichinella species and genotypes.</title>
        <authorList>
            <person name="Korhonen P.K."/>
            <person name="Edoardo P."/>
            <person name="Giuseppe L.R."/>
            <person name="Gasser R.B."/>
        </authorList>
    </citation>
    <scope>NUCLEOTIDE SEQUENCE [LARGE SCALE GENOMIC DNA]</scope>
    <source>
        <strain evidence="1">ISS120</strain>
    </source>
</reference>
<dbReference type="Proteomes" id="UP000054653">
    <property type="component" value="Unassembled WGS sequence"/>
</dbReference>
<protein>
    <submittedName>
        <fullName evidence="1">Uncharacterized protein</fullName>
    </submittedName>
</protein>
<name>A0A0V1BNX9_TRIBR</name>
<sequence>MVRSEGTIPPSEFVIKVIVHELQHQPAVEYEQLAVSTVNFMKVLIF</sequence>
<comment type="caution">
    <text evidence="1">The sequence shown here is derived from an EMBL/GenBank/DDBJ whole genome shotgun (WGS) entry which is preliminary data.</text>
</comment>
<proteinExistence type="predicted"/>
<dbReference type="AlphaFoldDB" id="A0A0V1BNX9"/>
<accession>A0A0V1BNX9</accession>
<gene>
    <name evidence="1" type="ORF">T03_6353</name>
</gene>
<organism evidence="1 2">
    <name type="scientific">Trichinella britovi</name>
    <name type="common">Parasitic roundworm</name>
    <dbReference type="NCBI Taxonomy" id="45882"/>
    <lineage>
        <taxon>Eukaryota</taxon>
        <taxon>Metazoa</taxon>
        <taxon>Ecdysozoa</taxon>
        <taxon>Nematoda</taxon>
        <taxon>Enoplea</taxon>
        <taxon>Dorylaimia</taxon>
        <taxon>Trichinellida</taxon>
        <taxon>Trichinellidae</taxon>
        <taxon>Trichinella</taxon>
    </lineage>
</organism>
<keyword evidence="2" id="KW-1185">Reference proteome</keyword>
<evidence type="ECO:0000313" key="1">
    <source>
        <dbReference type="EMBL" id="KRY38520.1"/>
    </source>
</evidence>
<evidence type="ECO:0000313" key="2">
    <source>
        <dbReference type="Proteomes" id="UP000054653"/>
    </source>
</evidence>
<dbReference type="EMBL" id="JYDI01001177">
    <property type="protein sequence ID" value="KRY38520.1"/>
    <property type="molecule type" value="Genomic_DNA"/>
</dbReference>